<evidence type="ECO:0008006" key="5">
    <source>
        <dbReference type="Google" id="ProtNLM"/>
    </source>
</evidence>
<dbReference type="GO" id="GO:0090313">
    <property type="term" value="P:regulation of protein targeting to membrane"/>
    <property type="evidence" value="ECO:0007669"/>
    <property type="project" value="TreeGrafter"/>
</dbReference>
<comment type="caution">
    <text evidence="3">The sequence shown here is derived from an EMBL/GenBank/DDBJ whole genome shotgun (WGS) entry which is preliminary data.</text>
</comment>
<evidence type="ECO:0000313" key="4">
    <source>
        <dbReference type="Proteomes" id="UP000622604"/>
    </source>
</evidence>
<dbReference type="NCBIfam" id="TIGR03545">
    <property type="entry name" value="TIGR03545 family protein"/>
    <property type="match status" value="1"/>
</dbReference>
<gene>
    <name evidence="3" type="ORF">GCM10011274_05770</name>
</gene>
<keyword evidence="2" id="KW-1133">Transmembrane helix</keyword>
<dbReference type="EMBL" id="BMZC01000001">
    <property type="protein sequence ID" value="GGZ50392.1"/>
    <property type="molecule type" value="Genomic_DNA"/>
</dbReference>
<dbReference type="GO" id="GO:0005886">
    <property type="term" value="C:plasma membrane"/>
    <property type="evidence" value="ECO:0007669"/>
    <property type="project" value="TreeGrafter"/>
</dbReference>
<keyword evidence="2" id="KW-0472">Membrane</keyword>
<evidence type="ECO:0000256" key="1">
    <source>
        <dbReference type="SAM" id="Coils"/>
    </source>
</evidence>
<dbReference type="InterPro" id="IPR052894">
    <property type="entry name" value="AsmA-related"/>
</dbReference>
<proteinExistence type="predicted"/>
<name>A0A8H9I6N4_9ALTE</name>
<feature type="coiled-coil region" evidence="1">
    <location>
        <begin position="208"/>
        <end position="235"/>
    </location>
</feature>
<accession>A0A8H9I6N4</accession>
<feature type="transmembrane region" description="Helical" evidence="2">
    <location>
        <begin position="12"/>
        <end position="32"/>
    </location>
</feature>
<protein>
    <recommendedName>
        <fullName evidence="5">TIGR03545 family protein</fullName>
    </recommendedName>
</protein>
<reference evidence="3" key="2">
    <citation type="submission" date="2020-09" db="EMBL/GenBank/DDBJ databases">
        <authorList>
            <person name="Sun Q."/>
            <person name="Kim S."/>
        </authorList>
    </citation>
    <scope>NUCLEOTIDE SEQUENCE</scope>
    <source>
        <strain evidence="3">KCTC 32337</strain>
    </source>
</reference>
<evidence type="ECO:0000313" key="3">
    <source>
        <dbReference type="EMBL" id="GGZ50392.1"/>
    </source>
</evidence>
<keyword evidence="2" id="KW-0812">Transmembrane</keyword>
<reference evidence="3" key="1">
    <citation type="journal article" date="2014" name="Int. J. Syst. Evol. Microbiol.">
        <title>Complete genome sequence of Corynebacterium casei LMG S-19264T (=DSM 44701T), isolated from a smear-ripened cheese.</title>
        <authorList>
            <consortium name="US DOE Joint Genome Institute (JGI-PGF)"/>
            <person name="Walter F."/>
            <person name="Albersmeier A."/>
            <person name="Kalinowski J."/>
            <person name="Ruckert C."/>
        </authorList>
    </citation>
    <scope>NUCLEOTIDE SEQUENCE</scope>
    <source>
        <strain evidence="3">KCTC 32337</strain>
    </source>
</reference>
<keyword evidence="1" id="KW-0175">Coiled coil</keyword>
<dbReference type="InterPro" id="IPR019934">
    <property type="entry name" value="CHP03545"/>
</dbReference>
<evidence type="ECO:0000256" key="2">
    <source>
        <dbReference type="SAM" id="Phobius"/>
    </source>
</evidence>
<dbReference type="AlphaFoldDB" id="A0A8H9I6N4"/>
<dbReference type="PANTHER" id="PTHR30441">
    <property type="entry name" value="DUF748 DOMAIN-CONTAINING PROTEIN"/>
    <property type="match status" value="1"/>
</dbReference>
<dbReference type="Proteomes" id="UP000622604">
    <property type="component" value="Unassembled WGS sequence"/>
</dbReference>
<sequence>MQKLIRWQGLIAFFVVTGLIAAIIIVFLDFWIKLAAVKTLESTTGAEVNIAQVNHTFSPFGVTFTGIQLTDPATPTQNQAQADEVTAKIELAPLLLRKVIINDLTISGVQFAQPRESEGAVYRTAKAAIKEELQEAFDPKNLPSVDEILEKSPLKTTRAVEETQAAYQKHSEILKERYAQLPSKDALENYKKRVEAITNTDYKNPLELAKAKEEFDALREEIKEDKAKLTAFKDAASEAKADMAPRLAELKAAPGEDYAQLQAVIAGDQGAIQDVTTMVFGEKAGEFSHYVLSAYDLAAPMLAKSKEEQAEEEAYNGRWIAFDDTAALPDFLVRKADISVTWRSESVLSVWRDITNQHDEIGRPTTFKVDSSASSLWQSLQLNGDFYLNDTGVKANQDWNLRGLALSDISLLEQEKLSSTLLKGLLSSSGKASINKNVISGTGNAALSQLNLAATGSNNLTQVIAETLAGLSNLTINSDIGGTLGDLDLSVSSDLDKQLTAVMLNNLTGEQSSKLGELKQKLNAKIEGPLGATDSEMDQWLDWEKVADGDLSSIQSMLDSKLNSVVDNKKDELTDKLKDKLKGKLFN</sequence>
<organism evidence="3 4">
    <name type="scientific">Paraglaciecola chathamensis</name>
    <dbReference type="NCBI Taxonomy" id="368405"/>
    <lineage>
        <taxon>Bacteria</taxon>
        <taxon>Pseudomonadati</taxon>
        <taxon>Pseudomonadota</taxon>
        <taxon>Gammaproteobacteria</taxon>
        <taxon>Alteromonadales</taxon>
        <taxon>Alteromonadaceae</taxon>
        <taxon>Paraglaciecola</taxon>
    </lineage>
</organism>
<dbReference type="PANTHER" id="PTHR30441:SF8">
    <property type="entry name" value="DUF748 DOMAIN-CONTAINING PROTEIN"/>
    <property type="match status" value="1"/>
</dbReference>
<dbReference type="RefSeq" id="WP_013754783.1">
    <property type="nucleotide sequence ID" value="NZ_BMZC01000001.1"/>
</dbReference>